<dbReference type="WBParaSite" id="BXY_0717700.1">
    <property type="protein sequence ID" value="BXY_0717700.1"/>
    <property type="gene ID" value="BXY_0717700"/>
</dbReference>
<proteinExistence type="predicted"/>
<evidence type="ECO:0000256" key="1">
    <source>
        <dbReference type="SAM" id="Phobius"/>
    </source>
</evidence>
<feature type="transmembrane region" description="Helical" evidence="1">
    <location>
        <begin position="22"/>
        <end position="47"/>
    </location>
</feature>
<dbReference type="EMBL" id="CAJFCV020000004">
    <property type="protein sequence ID" value="CAG9114611.1"/>
    <property type="molecule type" value="Genomic_DNA"/>
</dbReference>
<evidence type="ECO:0000313" key="4">
    <source>
        <dbReference type="Proteomes" id="UP000659654"/>
    </source>
</evidence>
<protein>
    <submittedName>
        <fullName evidence="2">(pine wood nematode) hypothetical protein</fullName>
    </submittedName>
</protein>
<reference evidence="2" key="2">
    <citation type="submission" date="2020-09" db="EMBL/GenBank/DDBJ databases">
        <authorList>
            <person name="Kikuchi T."/>
        </authorList>
    </citation>
    <scope>NUCLEOTIDE SEQUENCE</scope>
    <source>
        <strain evidence="2">Ka4C1</strain>
    </source>
</reference>
<keyword evidence="1" id="KW-0812">Transmembrane</keyword>
<dbReference type="AlphaFoldDB" id="A0A1I7S2E8"/>
<feature type="transmembrane region" description="Helical" evidence="1">
    <location>
        <begin position="67"/>
        <end position="87"/>
    </location>
</feature>
<dbReference type="Proteomes" id="UP000659654">
    <property type="component" value="Unassembled WGS sequence"/>
</dbReference>
<accession>A0A1I7S2E8</accession>
<evidence type="ECO:0000313" key="5">
    <source>
        <dbReference type="WBParaSite" id="BXY_0717700.1"/>
    </source>
</evidence>
<keyword evidence="1" id="KW-1133">Transmembrane helix</keyword>
<keyword evidence="4" id="KW-1185">Reference proteome</keyword>
<feature type="transmembrane region" description="Helical" evidence="1">
    <location>
        <begin position="134"/>
        <end position="154"/>
    </location>
</feature>
<feature type="transmembrane region" description="Helical" evidence="1">
    <location>
        <begin position="166"/>
        <end position="184"/>
    </location>
</feature>
<feature type="transmembrane region" description="Helical" evidence="1">
    <location>
        <begin position="107"/>
        <end position="127"/>
    </location>
</feature>
<evidence type="ECO:0000313" key="3">
    <source>
        <dbReference type="Proteomes" id="UP000095284"/>
    </source>
</evidence>
<reference evidence="5" key="1">
    <citation type="submission" date="2016-11" db="UniProtKB">
        <authorList>
            <consortium name="WormBaseParasite"/>
        </authorList>
    </citation>
    <scope>IDENTIFICATION</scope>
</reference>
<gene>
    <name evidence="2" type="ORF">BXYJ_LOCUS8561</name>
</gene>
<organism evidence="3 5">
    <name type="scientific">Bursaphelenchus xylophilus</name>
    <name type="common">Pinewood nematode worm</name>
    <name type="synonym">Aphelenchoides xylophilus</name>
    <dbReference type="NCBI Taxonomy" id="6326"/>
    <lineage>
        <taxon>Eukaryota</taxon>
        <taxon>Metazoa</taxon>
        <taxon>Ecdysozoa</taxon>
        <taxon>Nematoda</taxon>
        <taxon>Chromadorea</taxon>
        <taxon>Rhabditida</taxon>
        <taxon>Tylenchina</taxon>
        <taxon>Tylenchomorpha</taxon>
        <taxon>Aphelenchoidea</taxon>
        <taxon>Aphelenchoididae</taxon>
        <taxon>Bursaphelenchus</taxon>
    </lineage>
</organism>
<keyword evidence="1" id="KW-0472">Membrane</keyword>
<evidence type="ECO:0000313" key="2">
    <source>
        <dbReference type="EMBL" id="CAD5225471.1"/>
    </source>
</evidence>
<feature type="transmembrane region" description="Helical" evidence="1">
    <location>
        <begin position="256"/>
        <end position="274"/>
    </location>
</feature>
<dbReference type="Proteomes" id="UP000582659">
    <property type="component" value="Unassembled WGS sequence"/>
</dbReference>
<feature type="transmembrane region" description="Helical" evidence="1">
    <location>
        <begin position="212"/>
        <end position="236"/>
    </location>
</feature>
<sequence>MQEVLEDACRIRFLLNQGKLNFVNYTFIALEVAVIFVTLATNSLLVIAVRKTSLLNTLVKCLVTNKWIALISYLPTRLFTLAGYLGYELPRLTNMLIIAFHFVCYQTLYTGVPFSAIAVQCFSFGWFRSRQSTVVICIITVVLTWTSAAFLALHPNIDLLGPAFTFYGPLVSIVLSIGICYRVMKMHHKNYRVDAVGNVARKTDVSVNIRSLRLLTTVCLVTTARMLASIIVLYIVFQTLLLQRKDLDNALRLEHFHYIVFEAIEALLALYLIGTEPSLKKAFIQPTRSSGRMQNVLGDQIYTANRSEDHFIQLNGQWQTNNLKSK</sequence>
<name>A0A1I7S2E8_BURXY</name>
<dbReference type="EMBL" id="CAJFDI010000004">
    <property type="protein sequence ID" value="CAD5225471.1"/>
    <property type="molecule type" value="Genomic_DNA"/>
</dbReference>
<dbReference type="Proteomes" id="UP000095284">
    <property type="component" value="Unplaced"/>
</dbReference>